<proteinExistence type="predicted"/>
<dbReference type="EMBL" id="JAHCVK010000008">
    <property type="protein sequence ID" value="MBT0654146.1"/>
    <property type="molecule type" value="Genomic_DNA"/>
</dbReference>
<reference evidence="1 2" key="1">
    <citation type="submission" date="2021-05" db="EMBL/GenBank/DDBJ databases">
        <title>The draft genome of Geobacter luticola JCM 17780.</title>
        <authorList>
            <person name="Xu Z."/>
            <person name="Masuda Y."/>
            <person name="Itoh H."/>
            <person name="Senoo K."/>
        </authorList>
    </citation>
    <scope>NUCLEOTIDE SEQUENCE [LARGE SCALE GENOMIC DNA]</scope>
    <source>
        <strain evidence="1 2">JCM 17780</strain>
    </source>
</reference>
<evidence type="ECO:0000313" key="2">
    <source>
        <dbReference type="Proteomes" id="UP000756860"/>
    </source>
</evidence>
<comment type="caution">
    <text evidence="1">The sequence shown here is derived from an EMBL/GenBank/DDBJ whole genome shotgun (WGS) entry which is preliminary data.</text>
</comment>
<gene>
    <name evidence="1" type="ORF">KI810_13865</name>
</gene>
<keyword evidence="2" id="KW-1185">Reference proteome</keyword>
<dbReference type="RefSeq" id="WP_214176157.1">
    <property type="nucleotide sequence ID" value="NZ_JAHCVK010000008.1"/>
</dbReference>
<evidence type="ECO:0000313" key="1">
    <source>
        <dbReference type="EMBL" id="MBT0654146.1"/>
    </source>
</evidence>
<name>A0ABS5SFL7_9BACT</name>
<organism evidence="1 2">
    <name type="scientific">Geomobilimonas luticola</name>
    <dbReference type="NCBI Taxonomy" id="1114878"/>
    <lineage>
        <taxon>Bacteria</taxon>
        <taxon>Pseudomonadati</taxon>
        <taxon>Thermodesulfobacteriota</taxon>
        <taxon>Desulfuromonadia</taxon>
        <taxon>Geobacterales</taxon>
        <taxon>Geobacteraceae</taxon>
        <taxon>Geomobilimonas</taxon>
    </lineage>
</organism>
<dbReference type="Proteomes" id="UP000756860">
    <property type="component" value="Unassembled WGS sequence"/>
</dbReference>
<dbReference type="SUPFAM" id="SSF117070">
    <property type="entry name" value="LEA14-like"/>
    <property type="match status" value="1"/>
</dbReference>
<protein>
    <submittedName>
        <fullName evidence="1">Uncharacterized protein</fullName>
    </submittedName>
</protein>
<sequence length="243" mass="26966">MDTATKISLWALGVSIITGVLGAFGGVPGIKTLFFSKPKLVIEGFMPAVVFDDGNTRDTKYPKFTLKGVLKVENPNNFDINLNEIKMYGTTQDSSGKYKYQGNPLYYQLNVAGVFEAGNGIVKAYSSELLKCNFGRFENDQDPGVMYGGLGLKAEHSKELGSLLFHIYQPSFNQLFGFNENRVPFELVPEAYNGKLSFAVAFNNELVAVSPDKVRKLVAITKQEWDNSEHIAKLYNATSNLYK</sequence>
<accession>A0ABS5SFL7</accession>